<comment type="caution">
    <text evidence="2">The sequence shown here is derived from an EMBL/GenBank/DDBJ whole genome shotgun (WGS) entry which is preliminary data.</text>
</comment>
<evidence type="ECO:0000256" key="1">
    <source>
        <dbReference type="SAM" id="MobiDB-lite"/>
    </source>
</evidence>
<evidence type="ECO:0000313" key="3">
    <source>
        <dbReference type="Proteomes" id="UP000654075"/>
    </source>
</evidence>
<keyword evidence="3" id="KW-1185">Reference proteome</keyword>
<protein>
    <submittedName>
        <fullName evidence="2">Uncharacterized protein</fullName>
    </submittedName>
</protein>
<evidence type="ECO:0000313" key="2">
    <source>
        <dbReference type="EMBL" id="CAE8636354.1"/>
    </source>
</evidence>
<feature type="compositionally biased region" description="Low complexity" evidence="1">
    <location>
        <begin position="135"/>
        <end position="163"/>
    </location>
</feature>
<gene>
    <name evidence="2" type="ORF">PGLA1383_LOCUS51834</name>
</gene>
<proteinExistence type="predicted"/>
<feature type="region of interest" description="Disordered" evidence="1">
    <location>
        <begin position="122"/>
        <end position="163"/>
    </location>
</feature>
<dbReference type="Proteomes" id="UP000654075">
    <property type="component" value="Unassembled WGS sequence"/>
</dbReference>
<accession>A0A813HFT9</accession>
<name>A0A813HFT9_POLGL</name>
<dbReference type="EMBL" id="CAJNNV010031475">
    <property type="protein sequence ID" value="CAE8636354.1"/>
    <property type="molecule type" value="Genomic_DNA"/>
</dbReference>
<organism evidence="2 3">
    <name type="scientific">Polarella glacialis</name>
    <name type="common">Dinoflagellate</name>
    <dbReference type="NCBI Taxonomy" id="89957"/>
    <lineage>
        <taxon>Eukaryota</taxon>
        <taxon>Sar</taxon>
        <taxon>Alveolata</taxon>
        <taxon>Dinophyceae</taxon>
        <taxon>Suessiales</taxon>
        <taxon>Suessiaceae</taxon>
        <taxon>Polarella</taxon>
    </lineage>
</organism>
<sequence>MPWAAACVSHFSSAVLRYSRAWSATSDRGRSLRPLCLALLGLLQAVGLATFGPDRSSCPEVRAVNEPQAHFARRFGRRLGLRIERQCREGGVEAALESAVEAARALLLPDSASAEEGFALVSEPSASVDERESCSESGFSTSRGSVSRSGRRFASAAGLTRPN</sequence>
<reference evidence="2" key="1">
    <citation type="submission" date="2021-02" db="EMBL/GenBank/DDBJ databases">
        <authorList>
            <person name="Dougan E. K."/>
            <person name="Rhodes N."/>
            <person name="Thang M."/>
            <person name="Chan C."/>
        </authorList>
    </citation>
    <scope>NUCLEOTIDE SEQUENCE</scope>
</reference>
<dbReference type="AlphaFoldDB" id="A0A813HFT9"/>